<dbReference type="OrthoDB" id="5990125at2759"/>
<evidence type="ECO:0000313" key="1">
    <source>
        <dbReference type="EMBL" id="CAB3982078.1"/>
    </source>
</evidence>
<organism evidence="1 2">
    <name type="scientific">Paramuricea clavata</name>
    <name type="common">Red gorgonian</name>
    <name type="synonym">Violescent sea-whip</name>
    <dbReference type="NCBI Taxonomy" id="317549"/>
    <lineage>
        <taxon>Eukaryota</taxon>
        <taxon>Metazoa</taxon>
        <taxon>Cnidaria</taxon>
        <taxon>Anthozoa</taxon>
        <taxon>Octocorallia</taxon>
        <taxon>Malacalcyonacea</taxon>
        <taxon>Plexauridae</taxon>
        <taxon>Paramuricea</taxon>
    </lineage>
</organism>
<accession>A0A6S7FR71</accession>
<gene>
    <name evidence="1" type="ORF">PACLA_8A037760</name>
</gene>
<dbReference type="PANTHER" id="PTHR33332">
    <property type="entry name" value="REVERSE TRANSCRIPTASE DOMAIN-CONTAINING PROTEIN"/>
    <property type="match status" value="1"/>
</dbReference>
<feature type="non-terminal residue" evidence="1">
    <location>
        <position position="872"/>
    </location>
</feature>
<dbReference type="InterPro" id="IPR000477">
    <property type="entry name" value="RT_dom"/>
</dbReference>
<name>A0A6S7FR71_PARCT</name>
<comment type="caution">
    <text evidence="1">The sequence shown here is derived from an EMBL/GenBank/DDBJ whole genome shotgun (WGS) entry which is preliminary data.</text>
</comment>
<evidence type="ECO:0000313" key="2">
    <source>
        <dbReference type="Proteomes" id="UP001152795"/>
    </source>
</evidence>
<proteinExistence type="predicted"/>
<dbReference type="GO" id="GO:0016020">
    <property type="term" value="C:membrane"/>
    <property type="evidence" value="ECO:0007669"/>
    <property type="project" value="InterPro"/>
</dbReference>
<keyword evidence="2" id="KW-1185">Reference proteome</keyword>
<dbReference type="Proteomes" id="UP001152795">
    <property type="component" value="Unassembled WGS sequence"/>
</dbReference>
<protein>
    <submittedName>
        <fullName evidence="1">RNA-directed DNA polymerase from mobile element jockey</fullName>
    </submittedName>
</protein>
<dbReference type="SUPFAM" id="SSF56672">
    <property type="entry name" value="DNA/RNA polymerases"/>
    <property type="match status" value="1"/>
</dbReference>
<dbReference type="InterPro" id="IPR043502">
    <property type="entry name" value="DNA/RNA_pol_sf"/>
</dbReference>
<reference evidence="1" key="1">
    <citation type="submission" date="2020-04" db="EMBL/GenBank/DDBJ databases">
        <authorList>
            <person name="Alioto T."/>
            <person name="Alioto T."/>
            <person name="Gomez Garrido J."/>
        </authorList>
    </citation>
    <scope>NUCLEOTIDE SEQUENCE</scope>
    <source>
        <strain evidence="1">A484AB</strain>
    </source>
</reference>
<keyword evidence="1" id="KW-0808">Transferase</keyword>
<dbReference type="AlphaFoldDB" id="A0A6S7FR71"/>
<dbReference type="CDD" id="cd01650">
    <property type="entry name" value="RT_nLTR_like"/>
    <property type="match status" value="1"/>
</dbReference>
<dbReference type="EMBL" id="CACRXK020000461">
    <property type="protein sequence ID" value="CAB3982078.1"/>
    <property type="molecule type" value="Genomic_DNA"/>
</dbReference>
<dbReference type="InterPro" id="IPR001614">
    <property type="entry name" value="Myelin_PLP"/>
</dbReference>
<dbReference type="Pfam" id="PF00078">
    <property type="entry name" value="RVT_1"/>
    <property type="match status" value="1"/>
</dbReference>
<dbReference type="GO" id="GO:0003964">
    <property type="term" value="F:RNA-directed DNA polymerase activity"/>
    <property type="evidence" value="ECO:0007669"/>
    <property type="project" value="UniProtKB-KW"/>
</dbReference>
<dbReference type="PROSITE" id="PS50878">
    <property type="entry name" value="RT_POL"/>
    <property type="match status" value="1"/>
</dbReference>
<sequence>NTSESSCIVLAGEFNLPALDWTTFDEQIPTTAGGQLENSFCDLFDDNFLQQFILGPTHNCGNKLDLLLSNCPEIITNVETSTPEQCKFPTDHYIVEFQIKLKFKRARNVKRRIYNYKMANFEGLRSCLSNVPFENAFSDDIVQYWSNWKDLFLTAVNKFVPVKTIKDINSPQWIDGEVRQLVRKKYAALKKFRQNRSIIRKQKLRCISQNIKSLIRKKHREYLERVESSFNKNPKFFWSYHKAILHHKEQHNAVVTYKDITAKTPAEKAELFNSYFSSVFVPSKSTTDTDNNLDSFDPDTQISDITLTTEEVAACLRFYDHIIHLITPSQHGFLRNRSCITQLVQVLHSVGQCLDKNLQSDIIYLDFAKAFESVDHQILLRKLKSYGVTGRLLDWFRDYLSGRTQRVVVEGVPSSWVPVISGVPQGSILGPILFAVFINDLPEVISNGSPEAMYADDTKLFRNINSTTDGDCLQESLSNLDKWSHDNNIKFNALKCKVLSVTRKKYPVTYNYHLGSSSLLRVRKEKDLGIIVTDNLLWNSYIQMITAKANKMLGLLKRTCPLLTETKIRRSLYISLVKSKLCYGTEIWSPSNVSLKVKIERIQRRATRWILRSRIGEISYQERLQTLDMLPLCYDREIQDLVFFYKALYGYVDLDIGNYVSFVSHDRSRLTLNPSLLLQLIGWHYLMWVVWTFLIPIFIIPVIFMAIFYGVCAIKITKQLGQTCIFFEEYALDDVFGVKEVCGNELIVFCTAMSNATPYFIFCFVGTIFVVIGVVNMMLTLAANYAHIKDHRTRPKQSELSVGRKCCLVEDPEEYFTTDDEEEATEQLITLETKLKKHNEGFEVNKKGHIEHGWNYMSHSSSDEKLIIGKKY</sequence>
<keyword evidence="1" id="KW-0695">RNA-directed DNA polymerase</keyword>
<dbReference type="Pfam" id="PF01275">
    <property type="entry name" value="Myelin_PLP"/>
    <property type="match status" value="1"/>
</dbReference>
<keyword evidence="1" id="KW-0548">Nucleotidyltransferase</keyword>